<protein>
    <submittedName>
        <fullName evidence="1">Uncharacterized protein</fullName>
    </submittedName>
</protein>
<feature type="non-terminal residue" evidence="1">
    <location>
        <position position="1"/>
    </location>
</feature>
<organism evidence="1">
    <name type="scientific">marine sediment metagenome</name>
    <dbReference type="NCBI Taxonomy" id="412755"/>
    <lineage>
        <taxon>unclassified sequences</taxon>
        <taxon>metagenomes</taxon>
        <taxon>ecological metagenomes</taxon>
    </lineage>
</organism>
<dbReference type="EMBL" id="BARV01001531">
    <property type="protein sequence ID" value="GAH97313.1"/>
    <property type="molecule type" value="Genomic_DNA"/>
</dbReference>
<dbReference type="AlphaFoldDB" id="X1LT35"/>
<proteinExistence type="predicted"/>
<gene>
    <name evidence="1" type="ORF">S06H3_04385</name>
</gene>
<name>X1LT35_9ZZZZ</name>
<comment type="caution">
    <text evidence="1">The sequence shown here is derived from an EMBL/GenBank/DDBJ whole genome shotgun (WGS) entry which is preliminary data.</text>
</comment>
<accession>X1LT35</accession>
<sequence length="99" mass="11455">LIYLNLFFTIEVSKLQKNLTTIAQKFAILTKKVEGILSTNEIKIEIKTFLYLIFGIKNKDGIEIIPITPKLFRNLFIFNIIVHLSSDFCHIDKSLVNKL</sequence>
<evidence type="ECO:0000313" key="1">
    <source>
        <dbReference type="EMBL" id="GAH97313.1"/>
    </source>
</evidence>
<reference evidence="1" key="1">
    <citation type="journal article" date="2014" name="Front. Microbiol.">
        <title>High frequency of phylogenetically diverse reductive dehalogenase-homologous genes in deep subseafloor sedimentary metagenomes.</title>
        <authorList>
            <person name="Kawai M."/>
            <person name="Futagami T."/>
            <person name="Toyoda A."/>
            <person name="Takaki Y."/>
            <person name="Nishi S."/>
            <person name="Hori S."/>
            <person name="Arai W."/>
            <person name="Tsubouchi T."/>
            <person name="Morono Y."/>
            <person name="Uchiyama I."/>
            <person name="Ito T."/>
            <person name="Fujiyama A."/>
            <person name="Inagaki F."/>
            <person name="Takami H."/>
        </authorList>
    </citation>
    <scope>NUCLEOTIDE SEQUENCE</scope>
    <source>
        <strain evidence="1">Expedition CK06-06</strain>
    </source>
</reference>